<dbReference type="Pfam" id="PF03732">
    <property type="entry name" value="Retrotrans_gag"/>
    <property type="match status" value="1"/>
</dbReference>
<name>A0AAV6XEV7_9LAMI</name>
<sequence length="182" mass="21080">MADSTTGTELRREMDGIKGQMWVESENTTKSIAEMKDMIAAVTEQYSRFREGEGMKKVLVMRDTEELQQMIWESNLKAQGVNRTGRVIIRIQPVHLEGKTLQWHQIYMKSRLTRDMPHWGEYVRALNDHFGALLYEDPMSELVNLKQTGTIQEYLDKFDELVNCVELSEADAVSCVFGRNKE</sequence>
<proteinExistence type="predicted"/>
<dbReference type="AlphaFoldDB" id="A0AAV6XEV7"/>
<dbReference type="EMBL" id="WHWC01000006">
    <property type="protein sequence ID" value="KAG8381009.1"/>
    <property type="molecule type" value="Genomic_DNA"/>
</dbReference>
<dbReference type="Proteomes" id="UP000826271">
    <property type="component" value="Unassembled WGS sequence"/>
</dbReference>
<dbReference type="InterPro" id="IPR005162">
    <property type="entry name" value="Retrotrans_gag_dom"/>
</dbReference>
<accession>A0AAV6XEV7</accession>
<evidence type="ECO:0000259" key="1">
    <source>
        <dbReference type="Pfam" id="PF03732"/>
    </source>
</evidence>
<evidence type="ECO:0000313" key="3">
    <source>
        <dbReference type="Proteomes" id="UP000826271"/>
    </source>
</evidence>
<evidence type="ECO:0000313" key="2">
    <source>
        <dbReference type="EMBL" id="KAG8381009.1"/>
    </source>
</evidence>
<gene>
    <name evidence="2" type="ORF">BUALT_Bualt06G0076200</name>
</gene>
<comment type="caution">
    <text evidence="2">The sequence shown here is derived from an EMBL/GenBank/DDBJ whole genome shotgun (WGS) entry which is preliminary data.</text>
</comment>
<protein>
    <recommendedName>
        <fullName evidence="1">Retrotransposon gag domain-containing protein</fullName>
    </recommendedName>
</protein>
<organism evidence="2 3">
    <name type="scientific">Buddleja alternifolia</name>
    <dbReference type="NCBI Taxonomy" id="168488"/>
    <lineage>
        <taxon>Eukaryota</taxon>
        <taxon>Viridiplantae</taxon>
        <taxon>Streptophyta</taxon>
        <taxon>Embryophyta</taxon>
        <taxon>Tracheophyta</taxon>
        <taxon>Spermatophyta</taxon>
        <taxon>Magnoliopsida</taxon>
        <taxon>eudicotyledons</taxon>
        <taxon>Gunneridae</taxon>
        <taxon>Pentapetalae</taxon>
        <taxon>asterids</taxon>
        <taxon>lamiids</taxon>
        <taxon>Lamiales</taxon>
        <taxon>Scrophulariaceae</taxon>
        <taxon>Buddlejeae</taxon>
        <taxon>Buddleja</taxon>
    </lineage>
</organism>
<keyword evidence="3" id="KW-1185">Reference proteome</keyword>
<reference evidence="2" key="1">
    <citation type="submission" date="2019-10" db="EMBL/GenBank/DDBJ databases">
        <authorList>
            <person name="Zhang R."/>
            <person name="Pan Y."/>
            <person name="Wang J."/>
            <person name="Ma R."/>
            <person name="Yu S."/>
        </authorList>
    </citation>
    <scope>NUCLEOTIDE SEQUENCE</scope>
    <source>
        <strain evidence="2">LA-IB0</strain>
        <tissue evidence="2">Leaf</tissue>
    </source>
</reference>
<feature type="domain" description="Retrotransposon gag" evidence="1">
    <location>
        <begin position="92"/>
        <end position="174"/>
    </location>
</feature>